<dbReference type="Proteomes" id="UP000280696">
    <property type="component" value="Unassembled WGS sequence"/>
</dbReference>
<accession>A0A3A9B054</accession>
<sequence>MNDKLTILYERLSHEDGRENESLSIEHQKEYLEEYAARNGFTNVVHRTDDGWSGTRWDRPGFLQIMEDIERGNVGQILIKDMSRLGRDHLRVGLFLEQLRERGVRLIAVAEGIDTAKGEDDFMPFRNIFAEWHARDTSRKIRAIFGARTAAGKHVTGALPYGYLHN</sequence>
<dbReference type="InterPro" id="IPR006119">
    <property type="entry name" value="Resolv_N"/>
</dbReference>
<dbReference type="PANTHER" id="PTHR30461">
    <property type="entry name" value="DNA-INVERTASE FROM LAMBDOID PROPHAGE"/>
    <property type="match status" value="1"/>
</dbReference>
<dbReference type="SMART" id="SM00857">
    <property type="entry name" value="Resolvase"/>
    <property type="match status" value="1"/>
</dbReference>
<organism evidence="2 3">
    <name type="scientific">Parablautia intestinalis</name>
    <dbReference type="NCBI Taxonomy" id="2320100"/>
    <lineage>
        <taxon>Bacteria</taxon>
        <taxon>Bacillati</taxon>
        <taxon>Bacillota</taxon>
        <taxon>Clostridia</taxon>
        <taxon>Lachnospirales</taxon>
        <taxon>Lachnospiraceae</taxon>
        <taxon>Parablautia</taxon>
    </lineage>
</organism>
<dbReference type="Gene3D" id="3.40.50.1390">
    <property type="entry name" value="Resolvase, N-terminal catalytic domain"/>
    <property type="match status" value="1"/>
</dbReference>
<dbReference type="InterPro" id="IPR050639">
    <property type="entry name" value="SSR_resolvase"/>
</dbReference>
<dbReference type="AlphaFoldDB" id="A0A3A9B054"/>
<dbReference type="EMBL" id="RAYQ01000003">
    <property type="protein sequence ID" value="RKI93173.1"/>
    <property type="molecule type" value="Genomic_DNA"/>
</dbReference>
<dbReference type="CDD" id="cd03770">
    <property type="entry name" value="SR_TndX_transposase"/>
    <property type="match status" value="1"/>
</dbReference>
<dbReference type="InterPro" id="IPR036162">
    <property type="entry name" value="Resolvase-like_N_sf"/>
</dbReference>
<dbReference type="PANTHER" id="PTHR30461:SF23">
    <property type="entry name" value="DNA RECOMBINASE-RELATED"/>
    <property type="match status" value="1"/>
</dbReference>
<gene>
    <name evidence="2" type="ORF">D7V94_04120</name>
</gene>
<dbReference type="Pfam" id="PF00239">
    <property type="entry name" value="Resolvase"/>
    <property type="match status" value="1"/>
</dbReference>
<name>A0A3A9B054_9FIRM</name>
<protein>
    <recommendedName>
        <fullName evidence="1">Resolvase/invertase-type recombinase catalytic domain-containing protein</fullName>
    </recommendedName>
</protein>
<feature type="domain" description="Resolvase/invertase-type recombinase catalytic" evidence="1">
    <location>
        <begin position="5"/>
        <end position="154"/>
    </location>
</feature>
<evidence type="ECO:0000313" key="2">
    <source>
        <dbReference type="EMBL" id="RKI93173.1"/>
    </source>
</evidence>
<dbReference type="GO" id="GO:0000150">
    <property type="term" value="F:DNA strand exchange activity"/>
    <property type="evidence" value="ECO:0007669"/>
    <property type="project" value="InterPro"/>
</dbReference>
<dbReference type="OrthoDB" id="9784557at2"/>
<evidence type="ECO:0000259" key="1">
    <source>
        <dbReference type="PROSITE" id="PS51736"/>
    </source>
</evidence>
<proteinExistence type="predicted"/>
<dbReference type="RefSeq" id="WP_120467064.1">
    <property type="nucleotide sequence ID" value="NZ_RAYQ01000003.1"/>
</dbReference>
<reference evidence="2 3" key="1">
    <citation type="submission" date="2018-09" db="EMBL/GenBank/DDBJ databases">
        <title>Murine metabolic-syndrome-specific gut microbial biobank.</title>
        <authorList>
            <person name="Liu C."/>
        </authorList>
    </citation>
    <scope>NUCLEOTIDE SEQUENCE [LARGE SCALE GENOMIC DNA]</scope>
    <source>
        <strain evidence="2 3">0.1xD8-82</strain>
    </source>
</reference>
<dbReference type="SUPFAM" id="SSF53041">
    <property type="entry name" value="Resolvase-like"/>
    <property type="match status" value="1"/>
</dbReference>
<comment type="caution">
    <text evidence="2">The sequence shown here is derived from an EMBL/GenBank/DDBJ whole genome shotgun (WGS) entry which is preliminary data.</text>
</comment>
<dbReference type="GO" id="GO:0003677">
    <property type="term" value="F:DNA binding"/>
    <property type="evidence" value="ECO:0007669"/>
    <property type="project" value="InterPro"/>
</dbReference>
<evidence type="ECO:0000313" key="3">
    <source>
        <dbReference type="Proteomes" id="UP000280696"/>
    </source>
</evidence>
<keyword evidence="3" id="KW-1185">Reference proteome</keyword>
<dbReference type="PROSITE" id="PS51736">
    <property type="entry name" value="RECOMBINASES_3"/>
    <property type="match status" value="1"/>
</dbReference>